<dbReference type="PANTHER" id="PTHR24148">
    <property type="entry name" value="ANKYRIN REPEAT DOMAIN-CONTAINING PROTEIN 39 HOMOLOG-RELATED"/>
    <property type="match status" value="1"/>
</dbReference>
<dbReference type="Proteomes" id="UP001310594">
    <property type="component" value="Unassembled WGS sequence"/>
</dbReference>
<dbReference type="PANTHER" id="PTHR24148:SF64">
    <property type="entry name" value="HETEROKARYON INCOMPATIBILITY DOMAIN-CONTAINING PROTEIN"/>
    <property type="match status" value="1"/>
</dbReference>
<accession>A0AAN7WQJ1</accession>
<dbReference type="InterPro" id="IPR052895">
    <property type="entry name" value="HetReg/Transcr_Mod"/>
</dbReference>
<dbReference type="AlphaFoldDB" id="A0AAN7WQJ1"/>
<organism evidence="1 2">
    <name type="scientific">Elasticomyces elasticus</name>
    <dbReference type="NCBI Taxonomy" id="574655"/>
    <lineage>
        <taxon>Eukaryota</taxon>
        <taxon>Fungi</taxon>
        <taxon>Dikarya</taxon>
        <taxon>Ascomycota</taxon>
        <taxon>Pezizomycotina</taxon>
        <taxon>Dothideomycetes</taxon>
        <taxon>Dothideomycetidae</taxon>
        <taxon>Mycosphaerellales</taxon>
        <taxon>Teratosphaeriaceae</taxon>
        <taxon>Elasticomyces</taxon>
    </lineage>
</organism>
<dbReference type="EMBL" id="JAVRQU010000002">
    <property type="protein sequence ID" value="KAK5706522.1"/>
    <property type="molecule type" value="Genomic_DNA"/>
</dbReference>
<protein>
    <recommendedName>
        <fullName evidence="3">Heterokaryon incompatibility domain-containing protein</fullName>
    </recommendedName>
</protein>
<gene>
    <name evidence="1" type="ORF">LTR97_001511</name>
</gene>
<sequence length="482" mass="54222">MFNVYRKAQGVLVWLGESSLAADWLLNNLRNVFSTLGDEPSPTQLVPISTSGVRVGNLVELGFIRDGDPILWAQGLRDLVDRPWTRRVWVQQEIFAARTASIHCGENIFTLETYHDAAEMLYDLKSEASPTWWTSNLDTACSNVRNLAQASVEKTVQLELIRSLGETGAGHLMPYPNPAPAMRLDSVLLRTKDLMATDPRDKIYALLPLSGCRVSTLHSGRRSDVPAFLVDYKRALSVVYQDLTKYIINRDRSLDVLQVLRYENGRLQAVGALQLPTWTPNWSDLTAYEKHCAVSASLSSDQAQRSFHVPWQHTAEVGVLHVHGLIVGTIRERAVMTNEQISTLTEHARASSDPSTWDSMMYTVRPSPAHHRLDRFVEPGDRVRKPEAWTISTGTLLLGDDEVPGELVLNHRAEIGDLLVVLDDIRRPVVLRRTGNDYILISTVVQVMLFGYNVDIGWQYVHALYDCVLGQHLAVRERISLR</sequence>
<evidence type="ECO:0000313" key="1">
    <source>
        <dbReference type="EMBL" id="KAK5706522.1"/>
    </source>
</evidence>
<comment type="caution">
    <text evidence="1">The sequence shown here is derived from an EMBL/GenBank/DDBJ whole genome shotgun (WGS) entry which is preliminary data.</text>
</comment>
<reference evidence="1" key="1">
    <citation type="submission" date="2023-08" db="EMBL/GenBank/DDBJ databases">
        <title>Black Yeasts Isolated from many extreme environments.</title>
        <authorList>
            <person name="Coleine C."/>
            <person name="Stajich J.E."/>
            <person name="Selbmann L."/>
        </authorList>
    </citation>
    <scope>NUCLEOTIDE SEQUENCE</scope>
    <source>
        <strain evidence="1">CCFEE 5810</strain>
    </source>
</reference>
<evidence type="ECO:0000313" key="2">
    <source>
        <dbReference type="Proteomes" id="UP001310594"/>
    </source>
</evidence>
<proteinExistence type="predicted"/>
<name>A0AAN7WQJ1_9PEZI</name>
<evidence type="ECO:0008006" key="3">
    <source>
        <dbReference type="Google" id="ProtNLM"/>
    </source>
</evidence>